<feature type="transmembrane region" description="Helical" evidence="1">
    <location>
        <begin position="294"/>
        <end position="316"/>
    </location>
</feature>
<dbReference type="PANTHER" id="PTHR23028">
    <property type="entry name" value="ACETYLTRANSFERASE"/>
    <property type="match status" value="1"/>
</dbReference>
<keyword evidence="4" id="KW-1185">Reference proteome</keyword>
<dbReference type="OrthoDB" id="9767863at2"/>
<protein>
    <recommendedName>
        <fullName evidence="2">Acyltransferase 3 domain-containing protein</fullName>
    </recommendedName>
</protein>
<dbReference type="PANTHER" id="PTHR23028:SF53">
    <property type="entry name" value="ACYL_TRANSF_3 DOMAIN-CONTAINING PROTEIN"/>
    <property type="match status" value="1"/>
</dbReference>
<evidence type="ECO:0000313" key="4">
    <source>
        <dbReference type="Proteomes" id="UP000241736"/>
    </source>
</evidence>
<dbReference type="GO" id="GO:0000271">
    <property type="term" value="P:polysaccharide biosynthetic process"/>
    <property type="evidence" value="ECO:0007669"/>
    <property type="project" value="TreeGrafter"/>
</dbReference>
<comment type="caution">
    <text evidence="3">The sequence shown here is derived from an EMBL/GenBank/DDBJ whole genome shotgun (WGS) entry which is preliminary data.</text>
</comment>
<keyword evidence="1" id="KW-0472">Membrane</keyword>
<feature type="transmembrane region" description="Helical" evidence="1">
    <location>
        <begin position="23"/>
        <end position="41"/>
    </location>
</feature>
<sequence>MFSIDMFNQVSKHGNPRDVGLDALRGFAILLVVVHHVGLSFPSAESSVLTRFLISIGWGGVDLFFAISGFLITGILLKTTDGADIKGFFIKRIFRIVPLYLAALSLFFLGSVFLGHDKEIIDRIWINVLFLTAWAIPFLGENGVPYTITWSVSVEETAYIVFGFAALFGARAFRLALICIVFFAFLVRVIFVMLGFEPETIYYFAPGRLDAIALGGLAAVFLSSPARTNWRQVTVLMVSILVGLGILSGWSRSNAFVAMFGYSAIGVLAAWLVVSVSRLRCGDRALPVNLFGRLGLVSYFVYLFHGFVIAAVKILFPQASDWSVEMLTVLVVLLTYLPAMLSWRFFEQPLIQLGRRLSEVRRAKAAALQ</sequence>
<feature type="transmembrane region" description="Helical" evidence="1">
    <location>
        <begin position="97"/>
        <end position="115"/>
    </location>
</feature>
<reference evidence="3 4" key="1">
    <citation type="submission" date="2018-03" db="EMBL/GenBank/DDBJ databases">
        <title>Arenimonas caeni sp. nov., isolated from activated sludge.</title>
        <authorList>
            <person name="Liu H."/>
        </authorList>
    </citation>
    <scope>NUCLEOTIDE SEQUENCE [LARGE SCALE GENOMIC DNA]</scope>
    <source>
        <strain evidence="4">z29</strain>
    </source>
</reference>
<dbReference type="InterPro" id="IPR050879">
    <property type="entry name" value="Acyltransferase_3"/>
</dbReference>
<name>A0A2P6MBP0_9GAMM</name>
<proteinExistence type="predicted"/>
<dbReference type="Pfam" id="PF01757">
    <property type="entry name" value="Acyl_transf_3"/>
    <property type="match status" value="1"/>
</dbReference>
<feature type="domain" description="Acyltransferase 3" evidence="2">
    <location>
        <begin position="19"/>
        <end position="335"/>
    </location>
</feature>
<evidence type="ECO:0000256" key="1">
    <source>
        <dbReference type="SAM" id="Phobius"/>
    </source>
</evidence>
<dbReference type="EMBL" id="PVLF01000002">
    <property type="protein sequence ID" value="PRH83402.1"/>
    <property type="molecule type" value="Genomic_DNA"/>
</dbReference>
<evidence type="ECO:0000313" key="3">
    <source>
        <dbReference type="EMBL" id="PRH83402.1"/>
    </source>
</evidence>
<feature type="transmembrane region" description="Helical" evidence="1">
    <location>
        <begin position="175"/>
        <end position="195"/>
    </location>
</feature>
<feature type="transmembrane region" description="Helical" evidence="1">
    <location>
        <begin position="256"/>
        <end position="274"/>
    </location>
</feature>
<dbReference type="Proteomes" id="UP000241736">
    <property type="component" value="Unassembled WGS sequence"/>
</dbReference>
<feature type="transmembrane region" description="Helical" evidence="1">
    <location>
        <begin position="53"/>
        <end position="77"/>
    </location>
</feature>
<feature type="transmembrane region" description="Helical" evidence="1">
    <location>
        <begin position="322"/>
        <end position="346"/>
    </location>
</feature>
<dbReference type="GO" id="GO:0016747">
    <property type="term" value="F:acyltransferase activity, transferring groups other than amino-acyl groups"/>
    <property type="evidence" value="ECO:0007669"/>
    <property type="project" value="InterPro"/>
</dbReference>
<gene>
    <name evidence="3" type="ORF">C6N40_01770</name>
</gene>
<dbReference type="GO" id="GO:0016020">
    <property type="term" value="C:membrane"/>
    <property type="evidence" value="ECO:0007669"/>
    <property type="project" value="TreeGrafter"/>
</dbReference>
<accession>A0A2P6MBP0</accession>
<keyword evidence="1" id="KW-1133">Transmembrane helix</keyword>
<feature type="transmembrane region" description="Helical" evidence="1">
    <location>
        <begin position="233"/>
        <end position="250"/>
    </location>
</feature>
<evidence type="ECO:0000259" key="2">
    <source>
        <dbReference type="Pfam" id="PF01757"/>
    </source>
</evidence>
<dbReference type="InterPro" id="IPR002656">
    <property type="entry name" value="Acyl_transf_3_dom"/>
</dbReference>
<feature type="transmembrane region" description="Helical" evidence="1">
    <location>
        <begin position="201"/>
        <end position="221"/>
    </location>
</feature>
<dbReference type="AlphaFoldDB" id="A0A2P6MBP0"/>
<feature type="transmembrane region" description="Helical" evidence="1">
    <location>
        <begin position="146"/>
        <end position="168"/>
    </location>
</feature>
<keyword evidence="1" id="KW-0812">Transmembrane</keyword>
<organism evidence="3 4">
    <name type="scientific">Arenimonas caeni</name>
    <dbReference type="NCBI Taxonomy" id="2058085"/>
    <lineage>
        <taxon>Bacteria</taxon>
        <taxon>Pseudomonadati</taxon>
        <taxon>Pseudomonadota</taxon>
        <taxon>Gammaproteobacteria</taxon>
        <taxon>Lysobacterales</taxon>
        <taxon>Lysobacteraceae</taxon>
        <taxon>Arenimonas</taxon>
    </lineage>
</organism>